<evidence type="ECO:0000313" key="1">
    <source>
        <dbReference type="EnsemblMetazoa" id="GAUT018057-PA"/>
    </source>
</evidence>
<proteinExistence type="predicted"/>
<reference evidence="1" key="1">
    <citation type="submission" date="2020-05" db="UniProtKB">
        <authorList>
            <consortium name="EnsemblMetazoa"/>
        </authorList>
    </citation>
    <scope>IDENTIFICATION</scope>
    <source>
        <strain evidence="1">TTRI</strain>
    </source>
</reference>
<protein>
    <submittedName>
        <fullName evidence="1">Uncharacterized protein</fullName>
    </submittedName>
</protein>
<evidence type="ECO:0000313" key="2">
    <source>
        <dbReference type="Proteomes" id="UP000078200"/>
    </source>
</evidence>
<sequence length="262" mass="30492">MSAQYRIYLCEFDYNVFLHSNYRFKMICSILPTLLRRRMGLQHVIRSVKLVSTFSFNKWIGARNDNSRPALKTLERLNLMKGKSQSSSNAKHNINPCPMYSSERWEVVRASPNNKNIKKNEIEKKTQTETKQQCSKTVEERNRISGRFIPMRDVFREDGNLDSKRTPAINVKGSKGIACEHNLRKLKIDYNSLRKCLGGPIMKPKIKNADKTPVPYCTKTAKYLGFRKFRRPTYHARVNCPYPSFSETSHTHGKEKKSPRKL</sequence>
<dbReference type="Proteomes" id="UP000078200">
    <property type="component" value="Unassembled WGS sequence"/>
</dbReference>
<dbReference type="EnsemblMetazoa" id="GAUT018057-RA">
    <property type="protein sequence ID" value="GAUT018057-PA"/>
    <property type="gene ID" value="GAUT018057"/>
</dbReference>
<dbReference type="AlphaFoldDB" id="A0A1A9UWH3"/>
<name>A0A1A9UWH3_GLOAU</name>
<organism evidence="1 2">
    <name type="scientific">Glossina austeni</name>
    <name type="common">Savannah tsetse fly</name>
    <dbReference type="NCBI Taxonomy" id="7395"/>
    <lineage>
        <taxon>Eukaryota</taxon>
        <taxon>Metazoa</taxon>
        <taxon>Ecdysozoa</taxon>
        <taxon>Arthropoda</taxon>
        <taxon>Hexapoda</taxon>
        <taxon>Insecta</taxon>
        <taxon>Pterygota</taxon>
        <taxon>Neoptera</taxon>
        <taxon>Endopterygota</taxon>
        <taxon>Diptera</taxon>
        <taxon>Brachycera</taxon>
        <taxon>Muscomorpha</taxon>
        <taxon>Hippoboscoidea</taxon>
        <taxon>Glossinidae</taxon>
        <taxon>Glossina</taxon>
    </lineage>
</organism>
<accession>A0A1A9UWH3</accession>
<keyword evidence="2" id="KW-1185">Reference proteome</keyword>
<dbReference type="VEuPathDB" id="VectorBase:GAUT018057"/>